<evidence type="ECO:0000259" key="2">
    <source>
        <dbReference type="Pfam" id="PF06985"/>
    </source>
</evidence>
<sequence>MQQLVGELGEVFPVADSQEEVGGVDGKHAAAAEVDELGRRRDRAELRRVDNPSNWGSERVKDEFEGREFMSGCAFNAHVPPSTAVCHRAGCRLACTRCFFKTLISVSNPATPGSMWNLNPYSSHRPPHRRLSGPSAPSWLRGGGGQTTRDVEMHAADAGRGGTAAYEEVELCGVAGGGDQELTLETSGSFIDDEWNIAQRLIRTSATAYLHHAAPNCQPRGRHCKEISESGRGSSRSYTLYSDKRPWQPDCYGCWIFEGVTKATAKSRKQEVQSVSMDVQNGRRFRLIFRSDADWDEYWIYNGLDSPYSVDVLAYPEPGLDIIDQESAVSYARGRLSWCRDLHEETCALPYSDPALPTRVLCVGNNNDGVFLHVQGPTAYPSSARYACLSHCWGDSQPLRTLKSNLEAHIENIPWNQIPKTFQDAIAFTRELGVHYIWIDSLCIVQDDADDWFAESAKMADIYQNGYITLAASAGRGSGDGLYHSPGNINIVFGTIHNDPVGVGLRRATKHPVYRSTNTARAEDTNADFPLFTRAWVFQERMLSPRVLHFGPHEMFWECRKEGVCACNPHRIPMLSNSDLLANQSLSSKSGLSDRMGYASVDERAALWRDLVEEYSQLRLTKSSDKLPAIEGLAAAMKPMRWTEDYVAGMWTMTPMDLLWTAKTEHDFTKEHTPITTYPRAGYRTQRWRAPSWSWASVDADIIWTLSSKAGPGTFDDEDSFSHKLHFEAEYMLDGLDERIKHGSQGKHGKHSKPTLKLTGQVEPATLCVDIPGKGKDTWLHIKNKFGEQVWSGVPTYSEDDWKEGYNYVQLDDPEDLVKLRRGSVKMRVTCMRMTALSRKKRFGHQTTAVFEYVLILIETAPGGREYRRVGVAIRVVSWSGYRLYGNDPWDFRTPGWEEEHPLEDEVAPKKTLLIV</sequence>
<gene>
    <name evidence="3" type="ORF">C8A05DRAFT_38067</name>
</gene>
<evidence type="ECO:0000313" key="3">
    <source>
        <dbReference type="EMBL" id="KAK3898349.1"/>
    </source>
</evidence>
<feature type="region of interest" description="Disordered" evidence="1">
    <location>
        <begin position="125"/>
        <end position="147"/>
    </location>
</feature>
<comment type="caution">
    <text evidence="3">The sequence shown here is derived from an EMBL/GenBank/DDBJ whole genome shotgun (WGS) entry which is preliminary data.</text>
</comment>
<dbReference type="AlphaFoldDB" id="A0AAN6MDV0"/>
<dbReference type="InterPro" id="IPR010730">
    <property type="entry name" value="HET"/>
</dbReference>
<organism evidence="3 4">
    <name type="scientific">Staphylotrichum tortipilum</name>
    <dbReference type="NCBI Taxonomy" id="2831512"/>
    <lineage>
        <taxon>Eukaryota</taxon>
        <taxon>Fungi</taxon>
        <taxon>Dikarya</taxon>
        <taxon>Ascomycota</taxon>
        <taxon>Pezizomycotina</taxon>
        <taxon>Sordariomycetes</taxon>
        <taxon>Sordariomycetidae</taxon>
        <taxon>Sordariales</taxon>
        <taxon>Chaetomiaceae</taxon>
        <taxon>Staphylotrichum</taxon>
    </lineage>
</organism>
<dbReference type="Pfam" id="PF06985">
    <property type="entry name" value="HET"/>
    <property type="match status" value="1"/>
</dbReference>
<protein>
    <submittedName>
        <fullName evidence="3">Heterokaryon incompatibility protein-domain-containing protein</fullName>
    </submittedName>
</protein>
<reference evidence="3" key="1">
    <citation type="journal article" date="2023" name="Mol. Phylogenet. Evol.">
        <title>Genome-scale phylogeny and comparative genomics of the fungal order Sordariales.</title>
        <authorList>
            <person name="Hensen N."/>
            <person name="Bonometti L."/>
            <person name="Westerberg I."/>
            <person name="Brannstrom I.O."/>
            <person name="Guillou S."/>
            <person name="Cros-Aarteil S."/>
            <person name="Calhoun S."/>
            <person name="Haridas S."/>
            <person name="Kuo A."/>
            <person name="Mondo S."/>
            <person name="Pangilinan J."/>
            <person name="Riley R."/>
            <person name="LaButti K."/>
            <person name="Andreopoulos B."/>
            <person name="Lipzen A."/>
            <person name="Chen C."/>
            <person name="Yan M."/>
            <person name="Daum C."/>
            <person name="Ng V."/>
            <person name="Clum A."/>
            <person name="Steindorff A."/>
            <person name="Ohm R.A."/>
            <person name="Martin F."/>
            <person name="Silar P."/>
            <person name="Natvig D.O."/>
            <person name="Lalanne C."/>
            <person name="Gautier V."/>
            <person name="Ament-Velasquez S.L."/>
            <person name="Kruys A."/>
            <person name="Hutchinson M.I."/>
            <person name="Powell A.J."/>
            <person name="Barry K."/>
            <person name="Miller A.N."/>
            <person name="Grigoriev I.V."/>
            <person name="Debuchy R."/>
            <person name="Gladieux P."/>
            <person name="Hiltunen Thoren M."/>
            <person name="Johannesson H."/>
        </authorList>
    </citation>
    <scope>NUCLEOTIDE SEQUENCE</scope>
    <source>
        <strain evidence="3">CBS 103.79</strain>
    </source>
</reference>
<dbReference type="EMBL" id="MU855952">
    <property type="protein sequence ID" value="KAK3898349.1"/>
    <property type="molecule type" value="Genomic_DNA"/>
</dbReference>
<evidence type="ECO:0000313" key="4">
    <source>
        <dbReference type="Proteomes" id="UP001303889"/>
    </source>
</evidence>
<proteinExistence type="predicted"/>
<dbReference type="PANTHER" id="PTHR33112:SF13">
    <property type="entry name" value="HETEROKARYON INCOMPATIBILITY DOMAIN-CONTAINING PROTEIN"/>
    <property type="match status" value="1"/>
</dbReference>
<evidence type="ECO:0000256" key="1">
    <source>
        <dbReference type="SAM" id="MobiDB-lite"/>
    </source>
</evidence>
<dbReference type="Proteomes" id="UP001303889">
    <property type="component" value="Unassembled WGS sequence"/>
</dbReference>
<feature type="domain" description="Heterokaryon incompatibility" evidence="2">
    <location>
        <begin position="386"/>
        <end position="540"/>
    </location>
</feature>
<keyword evidence="4" id="KW-1185">Reference proteome</keyword>
<accession>A0AAN6MDV0</accession>
<reference evidence="3" key="2">
    <citation type="submission" date="2023-05" db="EMBL/GenBank/DDBJ databases">
        <authorList>
            <consortium name="Lawrence Berkeley National Laboratory"/>
            <person name="Steindorff A."/>
            <person name="Hensen N."/>
            <person name="Bonometti L."/>
            <person name="Westerberg I."/>
            <person name="Brannstrom I.O."/>
            <person name="Guillou S."/>
            <person name="Cros-Aarteil S."/>
            <person name="Calhoun S."/>
            <person name="Haridas S."/>
            <person name="Kuo A."/>
            <person name="Mondo S."/>
            <person name="Pangilinan J."/>
            <person name="Riley R."/>
            <person name="Labutti K."/>
            <person name="Andreopoulos B."/>
            <person name="Lipzen A."/>
            <person name="Chen C."/>
            <person name="Yanf M."/>
            <person name="Daum C."/>
            <person name="Ng V."/>
            <person name="Clum A."/>
            <person name="Ohm R."/>
            <person name="Martin F."/>
            <person name="Silar P."/>
            <person name="Natvig D."/>
            <person name="Lalanne C."/>
            <person name="Gautier V."/>
            <person name="Ament-Velasquez S.L."/>
            <person name="Kruys A."/>
            <person name="Hutchinson M.I."/>
            <person name="Powell A.J."/>
            <person name="Barry K."/>
            <person name="Miller A.N."/>
            <person name="Grigoriev I.V."/>
            <person name="Debuchy R."/>
            <person name="Gladieux P."/>
            <person name="Thoren M.H."/>
            <person name="Johannesson H."/>
        </authorList>
    </citation>
    <scope>NUCLEOTIDE SEQUENCE</scope>
    <source>
        <strain evidence="3">CBS 103.79</strain>
    </source>
</reference>
<dbReference type="PANTHER" id="PTHR33112">
    <property type="entry name" value="DOMAIN PROTEIN, PUTATIVE-RELATED"/>
    <property type="match status" value="1"/>
</dbReference>
<name>A0AAN6MDV0_9PEZI</name>